<organism evidence="6 7">
    <name type="scientific">Takifugu rubripes</name>
    <name type="common">Japanese pufferfish</name>
    <name type="synonym">Fugu rubripes</name>
    <dbReference type="NCBI Taxonomy" id="31033"/>
    <lineage>
        <taxon>Eukaryota</taxon>
        <taxon>Metazoa</taxon>
        <taxon>Chordata</taxon>
        <taxon>Craniata</taxon>
        <taxon>Vertebrata</taxon>
        <taxon>Euteleostomi</taxon>
        <taxon>Actinopterygii</taxon>
        <taxon>Neopterygii</taxon>
        <taxon>Teleostei</taxon>
        <taxon>Neoteleostei</taxon>
        <taxon>Acanthomorphata</taxon>
        <taxon>Eupercaria</taxon>
        <taxon>Tetraodontiformes</taxon>
        <taxon>Tetradontoidea</taxon>
        <taxon>Tetraodontidae</taxon>
        <taxon>Takifugu</taxon>
    </lineage>
</organism>
<dbReference type="AlphaFoldDB" id="A0A674MY96"/>
<evidence type="ECO:0000313" key="6">
    <source>
        <dbReference type="Ensembl" id="ENSTRUP00000066239.1"/>
    </source>
</evidence>
<keyword evidence="4" id="KW-0393">Immunoglobulin domain</keyword>
<dbReference type="Pfam" id="PF07679">
    <property type="entry name" value="I-set"/>
    <property type="match status" value="1"/>
</dbReference>
<dbReference type="InterPro" id="IPR013098">
    <property type="entry name" value="Ig_I-set"/>
</dbReference>
<evidence type="ECO:0000256" key="4">
    <source>
        <dbReference type="ARBA" id="ARBA00023319"/>
    </source>
</evidence>
<evidence type="ECO:0000256" key="1">
    <source>
        <dbReference type="ARBA" id="ARBA00022729"/>
    </source>
</evidence>
<dbReference type="CDD" id="cd00096">
    <property type="entry name" value="Ig"/>
    <property type="match status" value="1"/>
</dbReference>
<reference evidence="6" key="2">
    <citation type="submission" date="2025-08" db="UniProtKB">
        <authorList>
            <consortium name="Ensembl"/>
        </authorList>
    </citation>
    <scope>IDENTIFICATION</scope>
</reference>
<dbReference type="InterPro" id="IPR013783">
    <property type="entry name" value="Ig-like_fold"/>
</dbReference>
<sequence>LTDGPENINLTISPSQEHYDEGSDLTLACSADSGPPALILWFLSGVQLSGTGAELRLTDIRTSQTGNYSCRAFNNRTLRHQTSESMLVGESDICAIDGPDQTIITAPPALHPGDFAVLHCSAPSAPPATILWTFEGEATEVSEAVLVLPRVSPSDGGTYGCTAVNAATGRHRSRNTHLVVSNKNSFTLSFLPLCLCGCHRIAAPASISGAVIRGPAAVLIEDLSSTDLRCEASGSIVSREWLKGGRLLREDNRTTFSVGNGSVSIRPVHRSNHGTYQCRVSNPVSAMTAVYNLTVNYGPHDMSILGPAAAAPGQRVALQCRMDSVPAANVSWTVNNNVTQVHDSVYVIERMEAEDLGNYTCTATNMVTMKENATVFNLRVITAFTSGITSFTSVITHVGVKLSSLSLLFSS</sequence>
<dbReference type="Pfam" id="PF13927">
    <property type="entry name" value="Ig_3"/>
    <property type="match status" value="1"/>
</dbReference>
<evidence type="ECO:0000256" key="2">
    <source>
        <dbReference type="ARBA" id="ARBA00023157"/>
    </source>
</evidence>
<dbReference type="InterPro" id="IPR003598">
    <property type="entry name" value="Ig_sub2"/>
</dbReference>
<feature type="domain" description="Ig-like" evidence="5">
    <location>
        <begin position="99"/>
        <end position="177"/>
    </location>
</feature>
<protein>
    <recommendedName>
        <fullName evidence="5">Ig-like domain-containing protein</fullName>
    </recommendedName>
</protein>
<dbReference type="InterPro" id="IPR052598">
    <property type="entry name" value="IgSF_CEA-related"/>
</dbReference>
<dbReference type="Gene3D" id="2.60.40.10">
    <property type="entry name" value="Immunoglobulins"/>
    <property type="match status" value="4"/>
</dbReference>
<accession>A0A674MY96</accession>
<dbReference type="SMART" id="SM00408">
    <property type="entry name" value="IGc2"/>
    <property type="match status" value="4"/>
</dbReference>
<dbReference type="PANTHER" id="PTHR44337:SF16">
    <property type="entry name" value="CARCINOEMBRYONIC ANTIGEN-RELATED CELL ADHESION MOLECULE 20-LIKE-RELATED"/>
    <property type="match status" value="1"/>
</dbReference>
<dbReference type="Ensembl" id="ENSTRUT00000091148.1">
    <property type="protein sequence ID" value="ENSTRUP00000066239.1"/>
    <property type="gene ID" value="ENSTRUG00000004930.3"/>
</dbReference>
<evidence type="ECO:0000259" key="5">
    <source>
        <dbReference type="PROSITE" id="PS50835"/>
    </source>
</evidence>
<reference evidence="6 7" key="1">
    <citation type="journal article" date="2011" name="Genome Biol. Evol.">
        <title>Integration of the genetic map and genome assembly of fugu facilitates insights into distinct features of genome evolution in teleosts and mammals.</title>
        <authorList>
            <person name="Kai W."/>
            <person name="Kikuchi K."/>
            <person name="Tohari S."/>
            <person name="Chew A.K."/>
            <person name="Tay A."/>
            <person name="Fujiwara A."/>
            <person name="Hosoya S."/>
            <person name="Suetake H."/>
            <person name="Naruse K."/>
            <person name="Brenner S."/>
            <person name="Suzuki Y."/>
            <person name="Venkatesh B."/>
        </authorList>
    </citation>
    <scope>NUCLEOTIDE SEQUENCE [LARGE SCALE GENOMIC DNA]</scope>
</reference>
<dbReference type="PANTHER" id="PTHR44337">
    <property type="entry name" value="CARCINOEMBRYONIC ANTIGEN-RELATED CELL ADHESION MOLECULE 8"/>
    <property type="match status" value="1"/>
</dbReference>
<keyword evidence="2" id="KW-1015">Disulfide bond</keyword>
<reference evidence="6" key="3">
    <citation type="submission" date="2025-09" db="UniProtKB">
        <authorList>
            <consortium name="Ensembl"/>
        </authorList>
    </citation>
    <scope>IDENTIFICATION</scope>
</reference>
<dbReference type="Pfam" id="PF13895">
    <property type="entry name" value="Ig_2"/>
    <property type="match status" value="2"/>
</dbReference>
<dbReference type="InterPro" id="IPR036179">
    <property type="entry name" value="Ig-like_dom_sf"/>
</dbReference>
<feature type="domain" description="Ig-like" evidence="5">
    <location>
        <begin position="204"/>
        <end position="294"/>
    </location>
</feature>
<name>A0A674MY96_TAKRU</name>
<dbReference type="SMART" id="SM00409">
    <property type="entry name" value="IG"/>
    <property type="match status" value="4"/>
</dbReference>
<keyword evidence="3" id="KW-0325">Glycoprotein</keyword>
<dbReference type="GeneTree" id="ENSGT00940000169015"/>
<evidence type="ECO:0000313" key="7">
    <source>
        <dbReference type="Proteomes" id="UP000005226"/>
    </source>
</evidence>
<keyword evidence="1" id="KW-0732">Signal</keyword>
<keyword evidence="7" id="KW-1185">Reference proteome</keyword>
<feature type="domain" description="Ig-like" evidence="5">
    <location>
        <begin position="5"/>
        <end position="88"/>
    </location>
</feature>
<dbReference type="InterPro" id="IPR003599">
    <property type="entry name" value="Ig_sub"/>
</dbReference>
<dbReference type="InParanoid" id="A0A674MY96"/>
<dbReference type="PROSITE" id="PS50835">
    <property type="entry name" value="IG_LIKE"/>
    <property type="match status" value="4"/>
</dbReference>
<evidence type="ECO:0000256" key="3">
    <source>
        <dbReference type="ARBA" id="ARBA00023180"/>
    </source>
</evidence>
<proteinExistence type="predicted"/>
<dbReference type="SUPFAM" id="SSF48726">
    <property type="entry name" value="Immunoglobulin"/>
    <property type="match status" value="4"/>
</dbReference>
<feature type="domain" description="Ig-like" evidence="5">
    <location>
        <begin position="299"/>
        <end position="382"/>
    </location>
</feature>
<dbReference type="InterPro" id="IPR007110">
    <property type="entry name" value="Ig-like_dom"/>
</dbReference>
<dbReference type="Proteomes" id="UP000005226">
    <property type="component" value="Chromosome 7"/>
</dbReference>